<keyword evidence="2" id="KW-1185">Reference proteome</keyword>
<accession>A0ACC0XXS7</accession>
<sequence length="147" mass="16492">MNCAGSFRYENSGEELPRMDARLAEDLVRKWQNIKSQAFGPNHSLVKLPEVLGGQMLKIWGDRAAEIAELGWVYDYTLLNLSIDSVTLSQDGKHAWVEATVEESASLTDTVHPENSDSKTTTYTTRYEMSGSNSGWRITEGSKIIYK</sequence>
<protein>
    <submittedName>
        <fullName evidence="1">Uncharacterized protein</fullName>
    </submittedName>
</protein>
<dbReference type="Proteomes" id="UP001163603">
    <property type="component" value="Chromosome 10"/>
</dbReference>
<dbReference type="EMBL" id="CM047745">
    <property type="protein sequence ID" value="KAJ0026302.1"/>
    <property type="molecule type" value="Genomic_DNA"/>
</dbReference>
<comment type="caution">
    <text evidence="1">The sequence shown here is derived from an EMBL/GenBank/DDBJ whole genome shotgun (WGS) entry which is preliminary data.</text>
</comment>
<proteinExistence type="predicted"/>
<organism evidence="1 2">
    <name type="scientific">Pistacia integerrima</name>
    <dbReference type="NCBI Taxonomy" id="434235"/>
    <lineage>
        <taxon>Eukaryota</taxon>
        <taxon>Viridiplantae</taxon>
        <taxon>Streptophyta</taxon>
        <taxon>Embryophyta</taxon>
        <taxon>Tracheophyta</taxon>
        <taxon>Spermatophyta</taxon>
        <taxon>Magnoliopsida</taxon>
        <taxon>eudicotyledons</taxon>
        <taxon>Gunneridae</taxon>
        <taxon>Pentapetalae</taxon>
        <taxon>rosids</taxon>
        <taxon>malvids</taxon>
        <taxon>Sapindales</taxon>
        <taxon>Anacardiaceae</taxon>
        <taxon>Pistacia</taxon>
    </lineage>
</organism>
<gene>
    <name evidence="1" type="ORF">Pint_09067</name>
</gene>
<evidence type="ECO:0000313" key="2">
    <source>
        <dbReference type="Proteomes" id="UP001163603"/>
    </source>
</evidence>
<name>A0ACC0XXS7_9ROSI</name>
<reference evidence="2" key="1">
    <citation type="journal article" date="2023" name="G3 (Bethesda)">
        <title>Genome assembly and association tests identify interacting loci associated with vigor, precocity, and sex in interspecific pistachio rootstocks.</title>
        <authorList>
            <person name="Palmer W."/>
            <person name="Jacygrad E."/>
            <person name="Sagayaradj S."/>
            <person name="Cavanaugh K."/>
            <person name="Han R."/>
            <person name="Bertier L."/>
            <person name="Beede B."/>
            <person name="Kafkas S."/>
            <person name="Golino D."/>
            <person name="Preece J."/>
            <person name="Michelmore R."/>
        </authorList>
    </citation>
    <scope>NUCLEOTIDE SEQUENCE [LARGE SCALE GENOMIC DNA]</scope>
</reference>
<evidence type="ECO:0000313" key="1">
    <source>
        <dbReference type="EMBL" id="KAJ0026302.1"/>
    </source>
</evidence>